<gene>
    <name evidence="3" type="primary">fabG_1</name>
    <name evidence="3" type="ORF">GCM10023213_19240</name>
</gene>
<dbReference type="InterPro" id="IPR057326">
    <property type="entry name" value="KR_dom"/>
</dbReference>
<dbReference type="PANTHER" id="PTHR42760:SF40">
    <property type="entry name" value="3-OXOACYL-[ACYL-CARRIER-PROTEIN] REDUCTASE, CHLOROPLASTIC"/>
    <property type="match status" value="1"/>
</dbReference>
<proteinExistence type="inferred from homology"/>
<comment type="caution">
    <text evidence="3">The sequence shown here is derived from an EMBL/GenBank/DDBJ whole genome shotgun (WGS) entry which is preliminary data.</text>
</comment>
<dbReference type="Proteomes" id="UP001499852">
    <property type="component" value="Unassembled WGS sequence"/>
</dbReference>
<dbReference type="InterPro" id="IPR002347">
    <property type="entry name" value="SDR_fam"/>
</dbReference>
<dbReference type="RefSeq" id="WP_345736153.1">
    <property type="nucleotide sequence ID" value="NZ_BAABIA010000003.1"/>
</dbReference>
<dbReference type="PROSITE" id="PS00061">
    <property type="entry name" value="ADH_SHORT"/>
    <property type="match status" value="1"/>
</dbReference>
<dbReference type="SMART" id="SM00822">
    <property type="entry name" value="PKS_KR"/>
    <property type="match status" value="1"/>
</dbReference>
<dbReference type="Pfam" id="PF13561">
    <property type="entry name" value="adh_short_C2"/>
    <property type="match status" value="1"/>
</dbReference>
<dbReference type="SUPFAM" id="SSF51735">
    <property type="entry name" value="NAD(P)-binding Rossmann-fold domains"/>
    <property type="match status" value="1"/>
</dbReference>
<name>A0ABP9P1M2_9BACT</name>
<evidence type="ECO:0000313" key="4">
    <source>
        <dbReference type="Proteomes" id="UP001499852"/>
    </source>
</evidence>
<protein>
    <submittedName>
        <fullName evidence="3">3-oxoacyl-ACP reductase FabG</fullName>
    </submittedName>
</protein>
<feature type="domain" description="Ketoreductase" evidence="2">
    <location>
        <begin position="10"/>
        <end position="192"/>
    </location>
</feature>
<dbReference type="InterPro" id="IPR020904">
    <property type="entry name" value="Sc_DH/Rdtase_CS"/>
</dbReference>
<dbReference type="Gene3D" id="3.40.50.720">
    <property type="entry name" value="NAD(P)-binding Rossmann-like Domain"/>
    <property type="match status" value="1"/>
</dbReference>
<keyword evidence="4" id="KW-1185">Reference proteome</keyword>
<evidence type="ECO:0000259" key="2">
    <source>
        <dbReference type="SMART" id="SM00822"/>
    </source>
</evidence>
<dbReference type="EMBL" id="BAABIA010000003">
    <property type="protein sequence ID" value="GAA5139116.1"/>
    <property type="molecule type" value="Genomic_DNA"/>
</dbReference>
<dbReference type="NCBIfam" id="NF009466">
    <property type="entry name" value="PRK12826.1-2"/>
    <property type="match status" value="1"/>
</dbReference>
<reference evidence="4" key="1">
    <citation type="journal article" date="2019" name="Int. J. Syst. Evol. Microbiol.">
        <title>The Global Catalogue of Microorganisms (GCM) 10K type strain sequencing project: providing services to taxonomists for standard genome sequencing and annotation.</title>
        <authorList>
            <consortium name="The Broad Institute Genomics Platform"/>
            <consortium name="The Broad Institute Genome Sequencing Center for Infectious Disease"/>
            <person name="Wu L."/>
            <person name="Ma J."/>
        </authorList>
    </citation>
    <scope>NUCLEOTIDE SEQUENCE [LARGE SCALE GENOMIC DNA]</scope>
    <source>
        <strain evidence="4">JCM 18053</strain>
    </source>
</reference>
<dbReference type="PRINTS" id="PR00081">
    <property type="entry name" value="GDHRDH"/>
</dbReference>
<dbReference type="InterPro" id="IPR036291">
    <property type="entry name" value="NAD(P)-bd_dom_sf"/>
</dbReference>
<comment type="similarity">
    <text evidence="1">Belongs to the short-chain dehydrogenases/reductases (SDR) family.</text>
</comment>
<evidence type="ECO:0000313" key="3">
    <source>
        <dbReference type="EMBL" id="GAA5139116.1"/>
    </source>
</evidence>
<evidence type="ECO:0000256" key="1">
    <source>
        <dbReference type="ARBA" id="ARBA00006484"/>
    </source>
</evidence>
<accession>A0ABP9P1M2</accession>
<organism evidence="3 4">
    <name type="scientific">Prosthecobacter algae</name>
    <dbReference type="NCBI Taxonomy" id="1144682"/>
    <lineage>
        <taxon>Bacteria</taxon>
        <taxon>Pseudomonadati</taxon>
        <taxon>Verrucomicrobiota</taxon>
        <taxon>Verrucomicrobiia</taxon>
        <taxon>Verrucomicrobiales</taxon>
        <taxon>Verrucomicrobiaceae</taxon>
        <taxon>Prosthecobacter</taxon>
    </lineage>
</organism>
<dbReference type="PANTHER" id="PTHR42760">
    <property type="entry name" value="SHORT-CHAIN DEHYDROGENASES/REDUCTASES FAMILY MEMBER"/>
    <property type="match status" value="1"/>
</dbReference>
<sequence length="253" mass="26703">MSHCIDLQGKVVLITGASQGIGAQMARTFHQAGATVALNHPGLGSTGEDAQKIADELNALRATSAAVVMADVADAEAVQAMMTEVQRTFGGLDYLINNAAILRDRTIAKMSHEEWESVMDVNLTGVFHCCKYALEIMRENGAIVSMGSIAAIQGFYGQANYAAAKAGVQAMMRVLSREAARRNIRANAIAPGVVDTAMAATIPESVRAEMIKNIPLGRFGSTAEIANVALFLCSPLASYVTGQTLEVNGGWRG</sequence>
<dbReference type="PRINTS" id="PR00080">
    <property type="entry name" value="SDRFAMILY"/>
</dbReference>